<evidence type="ECO:0000259" key="14">
    <source>
        <dbReference type="PROSITE" id="PS51975"/>
    </source>
</evidence>
<evidence type="ECO:0000256" key="13">
    <source>
        <dbReference type="ARBA" id="ARBA00023211"/>
    </source>
</evidence>
<keyword evidence="12" id="KW-0378">Hydrolase</keyword>
<dbReference type="InterPro" id="IPR001352">
    <property type="entry name" value="RNase_HII/HIII"/>
</dbReference>
<dbReference type="GO" id="GO:0003723">
    <property type="term" value="F:RNA binding"/>
    <property type="evidence" value="ECO:0007669"/>
    <property type="project" value="InterPro"/>
</dbReference>
<evidence type="ECO:0000256" key="6">
    <source>
        <dbReference type="ARBA" id="ARBA00012180"/>
    </source>
</evidence>
<dbReference type="EMBL" id="MN740827">
    <property type="protein sequence ID" value="QHU13898.1"/>
    <property type="molecule type" value="Genomic_DNA"/>
</dbReference>
<evidence type="ECO:0000256" key="12">
    <source>
        <dbReference type="ARBA" id="ARBA00022801"/>
    </source>
</evidence>
<dbReference type="InterPro" id="IPR022898">
    <property type="entry name" value="RNase_HII"/>
</dbReference>
<evidence type="ECO:0000256" key="3">
    <source>
        <dbReference type="ARBA" id="ARBA00001946"/>
    </source>
</evidence>
<dbReference type="PANTHER" id="PTHR10954">
    <property type="entry name" value="RIBONUCLEASE H2 SUBUNIT A"/>
    <property type="match status" value="1"/>
</dbReference>
<dbReference type="GO" id="GO:0032299">
    <property type="term" value="C:ribonuclease H2 complex"/>
    <property type="evidence" value="ECO:0007669"/>
    <property type="project" value="TreeGrafter"/>
</dbReference>
<dbReference type="GO" id="GO:0005737">
    <property type="term" value="C:cytoplasm"/>
    <property type="evidence" value="ECO:0007669"/>
    <property type="project" value="UniProtKB-SubCell"/>
</dbReference>
<evidence type="ECO:0000256" key="1">
    <source>
        <dbReference type="ARBA" id="ARBA00000077"/>
    </source>
</evidence>
<dbReference type="Gene3D" id="3.30.420.10">
    <property type="entry name" value="Ribonuclease H-like superfamily/Ribonuclease H"/>
    <property type="match status" value="1"/>
</dbReference>
<dbReference type="InterPro" id="IPR036397">
    <property type="entry name" value="RNaseH_sf"/>
</dbReference>
<dbReference type="InterPro" id="IPR012337">
    <property type="entry name" value="RNaseH-like_sf"/>
</dbReference>
<evidence type="ECO:0000256" key="10">
    <source>
        <dbReference type="ARBA" id="ARBA00022723"/>
    </source>
</evidence>
<comment type="cofactor">
    <cofactor evidence="3">
        <name>Mg(2+)</name>
        <dbReference type="ChEBI" id="CHEBI:18420"/>
    </cofactor>
</comment>
<dbReference type="GO" id="GO:0006298">
    <property type="term" value="P:mismatch repair"/>
    <property type="evidence" value="ECO:0007669"/>
    <property type="project" value="TreeGrafter"/>
</dbReference>
<dbReference type="GO" id="GO:0004523">
    <property type="term" value="F:RNA-DNA hybrid ribonuclease activity"/>
    <property type="evidence" value="ECO:0007669"/>
    <property type="project" value="UniProtKB-EC"/>
</dbReference>
<dbReference type="PANTHER" id="PTHR10954:SF18">
    <property type="entry name" value="RIBONUCLEASE HII"/>
    <property type="match status" value="1"/>
</dbReference>
<accession>A0A6C0KC72</accession>
<comment type="subcellular location">
    <subcellularLocation>
        <location evidence="4">Cytoplasm</location>
    </subcellularLocation>
</comment>
<keyword evidence="9" id="KW-0540">Nuclease</keyword>
<dbReference type="InterPro" id="IPR024567">
    <property type="entry name" value="RNase_HII/HIII_dom"/>
</dbReference>
<evidence type="ECO:0000256" key="2">
    <source>
        <dbReference type="ARBA" id="ARBA00001936"/>
    </source>
</evidence>
<feature type="domain" description="RNase H type-2" evidence="14">
    <location>
        <begin position="13"/>
        <end position="221"/>
    </location>
</feature>
<evidence type="ECO:0000313" key="15">
    <source>
        <dbReference type="EMBL" id="QHU13898.1"/>
    </source>
</evidence>
<dbReference type="Pfam" id="PF01351">
    <property type="entry name" value="RNase_HII"/>
    <property type="match status" value="1"/>
</dbReference>
<protein>
    <recommendedName>
        <fullName evidence="7">Ribonuclease HII</fullName>
        <ecNumber evidence="6">3.1.26.4</ecNumber>
    </recommendedName>
</protein>
<evidence type="ECO:0000256" key="11">
    <source>
        <dbReference type="ARBA" id="ARBA00022759"/>
    </source>
</evidence>
<evidence type="ECO:0000256" key="8">
    <source>
        <dbReference type="ARBA" id="ARBA00022490"/>
    </source>
</evidence>
<sequence length="223" mass="24806">MPLLKTSFCSLPTVELGLDEAGRGCFWGPFFAGAVIWPPENEWTDEHREWTPKIKDSKKMSEKRRTEVAKAIQALAVDWGVGSVSAAELNEKGTTWANQESFRRAKAACFTGLEPELLLVDGVLEPLIEGMPYECIPDGDSLIVPIAAASILAKVGRDTWVTEWSNQNKEIAERYDLLNNKGYGTAKHRKGLEVYGAHSLHRSQFIRNWVPTDSTQSGCLILD</sequence>
<dbReference type="CDD" id="cd07182">
    <property type="entry name" value="RNase_HII_bacteria_HII_like"/>
    <property type="match status" value="1"/>
</dbReference>
<reference evidence="15" key="1">
    <citation type="journal article" date="2020" name="Nature">
        <title>Giant virus diversity and host interactions through global metagenomics.</title>
        <authorList>
            <person name="Schulz F."/>
            <person name="Roux S."/>
            <person name="Paez-Espino D."/>
            <person name="Jungbluth S."/>
            <person name="Walsh D.A."/>
            <person name="Denef V.J."/>
            <person name="McMahon K.D."/>
            <person name="Konstantinidis K.T."/>
            <person name="Eloe-Fadrosh E.A."/>
            <person name="Kyrpides N.C."/>
            <person name="Woyke T."/>
        </authorList>
    </citation>
    <scope>NUCLEOTIDE SEQUENCE</scope>
    <source>
        <strain evidence="15">GVMAG-S-1101182-85</strain>
    </source>
</reference>
<evidence type="ECO:0000256" key="7">
    <source>
        <dbReference type="ARBA" id="ARBA00019179"/>
    </source>
</evidence>
<dbReference type="EC" id="3.1.26.4" evidence="6"/>
<dbReference type="GO" id="GO:0043137">
    <property type="term" value="P:DNA replication, removal of RNA primer"/>
    <property type="evidence" value="ECO:0007669"/>
    <property type="project" value="TreeGrafter"/>
</dbReference>
<comment type="similarity">
    <text evidence="5">Belongs to the RNase HII family.</text>
</comment>
<keyword evidence="11" id="KW-0255">Endonuclease</keyword>
<proteinExistence type="inferred from homology"/>
<evidence type="ECO:0000256" key="4">
    <source>
        <dbReference type="ARBA" id="ARBA00004496"/>
    </source>
</evidence>
<keyword evidence="13" id="KW-0464">Manganese</keyword>
<dbReference type="PROSITE" id="PS51975">
    <property type="entry name" value="RNASE_H_2"/>
    <property type="match status" value="1"/>
</dbReference>
<evidence type="ECO:0000256" key="9">
    <source>
        <dbReference type="ARBA" id="ARBA00022722"/>
    </source>
</evidence>
<dbReference type="AlphaFoldDB" id="A0A6C0KC72"/>
<comment type="cofactor">
    <cofactor evidence="2">
        <name>Mn(2+)</name>
        <dbReference type="ChEBI" id="CHEBI:29035"/>
    </cofactor>
</comment>
<organism evidence="15">
    <name type="scientific">viral metagenome</name>
    <dbReference type="NCBI Taxonomy" id="1070528"/>
    <lineage>
        <taxon>unclassified sequences</taxon>
        <taxon>metagenomes</taxon>
        <taxon>organismal metagenomes</taxon>
    </lineage>
</organism>
<name>A0A6C0KC72_9ZZZZ</name>
<evidence type="ECO:0000256" key="5">
    <source>
        <dbReference type="ARBA" id="ARBA00007383"/>
    </source>
</evidence>
<dbReference type="GO" id="GO:0046872">
    <property type="term" value="F:metal ion binding"/>
    <property type="evidence" value="ECO:0007669"/>
    <property type="project" value="UniProtKB-KW"/>
</dbReference>
<keyword evidence="8" id="KW-0963">Cytoplasm</keyword>
<dbReference type="SUPFAM" id="SSF53098">
    <property type="entry name" value="Ribonuclease H-like"/>
    <property type="match status" value="1"/>
</dbReference>
<comment type="catalytic activity">
    <reaction evidence="1">
        <text>Endonucleolytic cleavage to 5'-phosphomonoester.</text>
        <dbReference type="EC" id="3.1.26.4"/>
    </reaction>
</comment>
<keyword evidence="10" id="KW-0479">Metal-binding</keyword>